<evidence type="ECO:0000313" key="1">
    <source>
        <dbReference type="EMBL" id="CZT52264.1"/>
    </source>
</evidence>
<keyword evidence="2" id="KW-1185">Reference proteome</keyword>
<dbReference type="EMBL" id="FJVC01000577">
    <property type="protein sequence ID" value="CZT52264.1"/>
    <property type="molecule type" value="Genomic_DNA"/>
</dbReference>
<sequence length="80" mass="9456">MPRVVYRPYGPLYPYFSCLQVYSPYGSLYLPVKGRERFRKPLGIKKKQLSYCNYRFLVVFIEVDARLSVINEGAWKPRSS</sequence>
<dbReference type="AlphaFoldDB" id="A0A1E1MT47"/>
<organism evidence="1 2">
    <name type="scientific">Rhynchosporium secalis</name>
    <name type="common">Barley scald fungus</name>
    <dbReference type="NCBI Taxonomy" id="38038"/>
    <lineage>
        <taxon>Eukaryota</taxon>
        <taxon>Fungi</taxon>
        <taxon>Dikarya</taxon>
        <taxon>Ascomycota</taxon>
        <taxon>Pezizomycotina</taxon>
        <taxon>Leotiomycetes</taxon>
        <taxon>Helotiales</taxon>
        <taxon>Ploettnerulaceae</taxon>
        <taxon>Rhynchosporium</taxon>
    </lineage>
</organism>
<protein>
    <submittedName>
        <fullName evidence="1">Uncharacterized protein</fullName>
    </submittedName>
</protein>
<evidence type="ECO:0000313" key="2">
    <source>
        <dbReference type="Proteomes" id="UP000177625"/>
    </source>
</evidence>
<accession>A0A1E1MT47</accession>
<proteinExistence type="predicted"/>
<dbReference type="Proteomes" id="UP000177625">
    <property type="component" value="Unassembled WGS sequence"/>
</dbReference>
<reference evidence="2" key="1">
    <citation type="submission" date="2016-03" db="EMBL/GenBank/DDBJ databases">
        <authorList>
            <person name="Guldener U."/>
        </authorList>
    </citation>
    <scope>NUCLEOTIDE SEQUENCE [LARGE SCALE GENOMIC DNA]</scope>
</reference>
<gene>
    <name evidence="1" type="ORF">RSE6_13559</name>
</gene>
<name>A0A1E1MT47_RHYSE</name>